<evidence type="ECO:0000259" key="8">
    <source>
        <dbReference type="Pfam" id="PF11967"/>
    </source>
</evidence>
<comment type="similarity">
    <text evidence="1 7">Belongs to the RecO family.</text>
</comment>
<evidence type="ECO:0000256" key="2">
    <source>
        <dbReference type="ARBA" id="ARBA00021310"/>
    </source>
</evidence>
<sequence>MPRSVRPRTERLRTEALLVRRVPFGEADLLVGLFTEVRGLVSAVARGGRRSAKRFPSLEPMHLLRVTVELRPGAELAQLTEAAIERPRLRLAGDLARLEVAGRALRWVREIAPAQTPEQAVWDELNQLLDRLDALPSASPQALLAETGLRLLAAFGWGIELTQCVRCGRACEATQSAYVDPARGGLVCRGCGGGPLLLRPEPRERLLAAMLGDAPEIPEEDIPMALDLVEGALMAHASGS</sequence>
<dbReference type="HAMAP" id="MF_00201">
    <property type="entry name" value="RecO"/>
    <property type="match status" value="1"/>
</dbReference>
<dbReference type="PANTHER" id="PTHR33991">
    <property type="entry name" value="DNA REPAIR PROTEIN RECO"/>
    <property type="match status" value="1"/>
</dbReference>
<evidence type="ECO:0000256" key="7">
    <source>
        <dbReference type="HAMAP-Rule" id="MF_00201"/>
    </source>
</evidence>
<dbReference type="EMBL" id="CP012673">
    <property type="protein sequence ID" value="AUX40792.1"/>
    <property type="molecule type" value="Genomic_DNA"/>
</dbReference>
<evidence type="ECO:0000256" key="5">
    <source>
        <dbReference type="ARBA" id="ARBA00023204"/>
    </source>
</evidence>
<keyword evidence="4 7" id="KW-0233">DNA recombination</keyword>
<reference evidence="9 10" key="1">
    <citation type="submission" date="2015-09" db="EMBL/GenBank/DDBJ databases">
        <title>Sorangium comparison.</title>
        <authorList>
            <person name="Zaburannyi N."/>
            <person name="Bunk B."/>
            <person name="Overmann J."/>
            <person name="Mueller R."/>
        </authorList>
    </citation>
    <scope>NUCLEOTIDE SEQUENCE [LARGE SCALE GENOMIC DNA]</scope>
    <source>
        <strain evidence="9 10">So ce26</strain>
    </source>
</reference>
<dbReference type="Pfam" id="PF02565">
    <property type="entry name" value="RecO_C"/>
    <property type="match status" value="1"/>
</dbReference>
<accession>A0A2L0ENF4</accession>
<dbReference type="AlphaFoldDB" id="A0A2L0ENF4"/>
<dbReference type="PANTHER" id="PTHR33991:SF1">
    <property type="entry name" value="DNA REPAIR PROTEIN RECO"/>
    <property type="match status" value="1"/>
</dbReference>
<keyword evidence="5 7" id="KW-0234">DNA repair</keyword>
<proteinExistence type="inferred from homology"/>
<dbReference type="InterPro" id="IPR012340">
    <property type="entry name" value="NA-bd_OB-fold"/>
</dbReference>
<protein>
    <recommendedName>
        <fullName evidence="2 7">DNA repair protein RecO</fullName>
    </recommendedName>
    <alternativeName>
        <fullName evidence="6 7">Recombination protein O</fullName>
    </alternativeName>
</protein>
<dbReference type="SUPFAM" id="SSF57863">
    <property type="entry name" value="ArfGap/RecO-like zinc finger"/>
    <property type="match status" value="1"/>
</dbReference>
<keyword evidence="3 7" id="KW-0227">DNA damage</keyword>
<comment type="function">
    <text evidence="7">Involved in DNA repair and RecF pathway recombination.</text>
</comment>
<organism evidence="9 10">
    <name type="scientific">Sorangium cellulosum</name>
    <name type="common">Polyangium cellulosum</name>
    <dbReference type="NCBI Taxonomy" id="56"/>
    <lineage>
        <taxon>Bacteria</taxon>
        <taxon>Pseudomonadati</taxon>
        <taxon>Myxococcota</taxon>
        <taxon>Polyangia</taxon>
        <taxon>Polyangiales</taxon>
        <taxon>Polyangiaceae</taxon>
        <taxon>Sorangium</taxon>
    </lineage>
</organism>
<evidence type="ECO:0000256" key="1">
    <source>
        <dbReference type="ARBA" id="ARBA00007452"/>
    </source>
</evidence>
<dbReference type="InterPro" id="IPR042242">
    <property type="entry name" value="RecO_C"/>
</dbReference>
<dbReference type="GO" id="GO:0006310">
    <property type="term" value="P:DNA recombination"/>
    <property type="evidence" value="ECO:0007669"/>
    <property type="project" value="UniProtKB-UniRule"/>
</dbReference>
<dbReference type="NCBIfam" id="TIGR00613">
    <property type="entry name" value="reco"/>
    <property type="match status" value="1"/>
</dbReference>
<evidence type="ECO:0000313" key="10">
    <source>
        <dbReference type="Proteomes" id="UP000238348"/>
    </source>
</evidence>
<dbReference type="GO" id="GO:0043590">
    <property type="term" value="C:bacterial nucleoid"/>
    <property type="evidence" value="ECO:0007669"/>
    <property type="project" value="TreeGrafter"/>
</dbReference>
<evidence type="ECO:0000256" key="6">
    <source>
        <dbReference type="ARBA" id="ARBA00033409"/>
    </source>
</evidence>
<feature type="domain" description="DNA replication/recombination mediator RecO N-terminal" evidence="8">
    <location>
        <begin position="12"/>
        <end position="85"/>
    </location>
</feature>
<evidence type="ECO:0000256" key="3">
    <source>
        <dbReference type="ARBA" id="ARBA00022763"/>
    </source>
</evidence>
<evidence type="ECO:0000256" key="4">
    <source>
        <dbReference type="ARBA" id="ARBA00023172"/>
    </source>
</evidence>
<dbReference type="InterPro" id="IPR022572">
    <property type="entry name" value="DNA_rep/recomb_RecO_N"/>
</dbReference>
<dbReference type="Proteomes" id="UP000238348">
    <property type="component" value="Chromosome"/>
</dbReference>
<dbReference type="GO" id="GO:0006302">
    <property type="term" value="P:double-strand break repair"/>
    <property type="evidence" value="ECO:0007669"/>
    <property type="project" value="TreeGrafter"/>
</dbReference>
<dbReference type="InterPro" id="IPR037278">
    <property type="entry name" value="ARFGAP/RecO"/>
</dbReference>
<evidence type="ECO:0000313" key="9">
    <source>
        <dbReference type="EMBL" id="AUX40792.1"/>
    </source>
</evidence>
<dbReference type="RefSeq" id="WP_104978541.1">
    <property type="nucleotide sequence ID" value="NZ_CP012673.1"/>
</dbReference>
<dbReference type="Gene3D" id="1.20.1440.120">
    <property type="entry name" value="Recombination protein O, C-terminal domain"/>
    <property type="match status" value="1"/>
</dbReference>
<dbReference type="InterPro" id="IPR003717">
    <property type="entry name" value="RecO"/>
</dbReference>
<dbReference type="Gene3D" id="2.40.50.140">
    <property type="entry name" value="Nucleic acid-binding proteins"/>
    <property type="match status" value="1"/>
</dbReference>
<gene>
    <name evidence="7 9" type="primary">recO</name>
    <name evidence="9" type="ORF">SOCE26_021930</name>
</gene>
<name>A0A2L0ENF4_SORCE</name>
<dbReference type="Pfam" id="PF11967">
    <property type="entry name" value="RecO_N"/>
    <property type="match status" value="1"/>
</dbReference>
<dbReference type="SUPFAM" id="SSF50249">
    <property type="entry name" value="Nucleic acid-binding proteins"/>
    <property type="match status" value="1"/>
</dbReference>
<dbReference type="OrthoDB" id="9780797at2"/>